<proteinExistence type="predicted"/>
<protein>
    <submittedName>
        <fullName evidence="2">Alpha/beta hydrolase</fullName>
    </submittedName>
</protein>
<dbReference type="GO" id="GO:0016787">
    <property type="term" value="F:hydrolase activity"/>
    <property type="evidence" value="ECO:0007669"/>
    <property type="project" value="UniProtKB-KW"/>
</dbReference>
<organism evidence="2 3">
    <name type="scientific">Dyella mobilis</name>
    <dbReference type="NCBI Taxonomy" id="1849582"/>
    <lineage>
        <taxon>Bacteria</taxon>
        <taxon>Pseudomonadati</taxon>
        <taxon>Pseudomonadota</taxon>
        <taxon>Gammaproteobacteria</taxon>
        <taxon>Lysobacterales</taxon>
        <taxon>Rhodanobacteraceae</taxon>
        <taxon>Dyella</taxon>
    </lineage>
</organism>
<dbReference type="Proteomes" id="UP001430193">
    <property type="component" value="Unassembled WGS sequence"/>
</dbReference>
<evidence type="ECO:0000313" key="3">
    <source>
        <dbReference type="Proteomes" id="UP001430193"/>
    </source>
</evidence>
<dbReference type="InterPro" id="IPR000073">
    <property type="entry name" value="AB_hydrolase_1"/>
</dbReference>
<dbReference type="SUPFAM" id="SSF53474">
    <property type="entry name" value="alpha/beta-Hydrolases"/>
    <property type="match status" value="1"/>
</dbReference>
<comment type="caution">
    <text evidence="2">The sequence shown here is derived from an EMBL/GenBank/DDBJ whole genome shotgun (WGS) entry which is preliminary data.</text>
</comment>
<gene>
    <name evidence="2" type="ORF">ISS99_08150</name>
</gene>
<dbReference type="Gene3D" id="3.40.50.1820">
    <property type="entry name" value="alpha/beta hydrolase"/>
    <property type="match status" value="1"/>
</dbReference>
<dbReference type="EMBL" id="JADIKF010000038">
    <property type="protein sequence ID" value="MBM7129493.1"/>
    <property type="molecule type" value="Genomic_DNA"/>
</dbReference>
<reference evidence="2" key="1">
    <citation type="submission" date="2020-10" db="EMBL/GenBank/DDBJ databases">
        <title>Phylogeny of dyella-like bacteria.</title>
        <authorList>
            <person name="Fu J."/>
        </authorList>
    </citation>
    <scope>NUCLEOTIDE SEQUENCE</scope>
    <source>
        <strain evidence="2">DHON07</strain>
    </source>
</reference>
<keyword evidence="2" id="KW-0378">Hydrolase</keyword>
<name>A0ABS2KEZ0_9GAMM</name>
<keyword evidence="3" id="KW-1185">Reference proteome</keyword>
<dbReference type="InterPro" id="IPR029058">
    <property type="entry name" value="AB_hydrolase_fold"/>
</dbReference>
<sequence>MDDMLALIDHAQLGSRVIVVGHSRGGLNARLFTYQHTDRVAGMVLVDPSVTEKLSPATTLNYVRTYERYLGRGQQMQDCQRAALQHALQSEAADPLKCLDDFDTQGDPREEALAHAMRSMETRPSYQATLFSERQNLFYPIDDQGDSTDGRSIAQADHSLGNLPLVVILADWFKASSFKGKPTAEQARFIVWNTQQMQRIVHESTRGSLVEVAARHYVQKERPDVVIDAIRHVIELARSSAADQGQSTP</sequence>
<evidence type="ECO:0000259" key="1">
    <source>
        <dbReference type="Pfam" id="PF00561"/>
    </source>
</evidence>
<dbReference type="Pfam" id="PF00561">
    <property type="entry name" value="Abhydrolase_1"/>
    <property type="match status" value="1"/>
</dbReference>
<feature type="domain" description="AB hydrolase-1" evidence="1">
    <location>
        <begin position="3"/>
        <end position="139"/>
    </location>
</feature>
<evidence type="ECO:0000313" key="2">
    <source>
        <dbReference type="EMBL" id="MBM7129493.1"/>
    </source>
</evidence>
<accession>A0ABS2KEZ0</accession>